<evidence type="ECO:0000313" key="1">
    <source>
        <dbReference type="EMBL" id="SPL62530.1"/>
    </source>
</evidence>
<dbReference type="AlphaFoldDB" id="A0A2P9HFF8"/>
<evidence type="ECO:0000313" key="2">
    <source>
        <dbReference type="Proteomes" id="UP000246073"/>
    </source>
</evidence>
<organism evidence="1 2">
    <name type="scientific">Ochrobactrum soli</name>
    <dbReference type="NCBI Taxonomy" id="2448455"/>
    <lineage>
        <taxon>Bacteria</taxon>
        <taxon>Pseudomonadati</taxon>
        <taxon>Pseudomonadota</taxon>
        <taxon>Alphaproteobacteria</taxon>
        <taxon>Hyphomicrobiales</taxon>
        <taxon>Brucellaceae</taxon>
        <taxon>Brucella/Ochrobactrum group</taxon>
        <taxon>Ochrobactrum</taxon>
    </lineage>
</organism>
<reference evidence="2" key="1">
    <citation type="submission" date="2017-12" db="EMBL/GenBank/DDBJ databases">
        <authorList>
            <person name="Diaz M."/>
        </authorList>
    </citation>
    <scope>NUCLEOTIDE SEQUENCE [LARGE SCALE GENOMIC DNA]</scope>
    <source>
        <strain evidence="2">FI11154</strain>
    </source>
</reference>
<name>A0A2P9HFF8_9HYPH</name>
<protein>
    <submittedName>
        <fullName evidence="1">Uncharacterized protein</fullName>
    </submittedName>
</protein>
<gene>
    <name evidence="1" type="ORF">OHAE_5137</name>
</gene>
<dbReference type="EMBL" id="OOFM01000003">
    <property type="protein sequence ID" value="SPL62530.1"/>
    <property type="molecule type" value="Genomic_DNA"/>
</dbReference>
<dbReference type="Proteomes" id="UP000246073">
    <property type="component" value="Unassembled WGS sequence"/>
</dbReference>
<accession>A0A2P9HFF8</accession>
<proteinExistence type="predicted"/>
<sequence>MIKARHVPLGVNAVQIMEKVRMFGTVLCHANSMKGEAFAVQ</sequence>